<keyword evidence="2" id="KW-1185">Reference proteome</keyword>
<organism evidence="1 2">
    <name type="scientific">Micromonospora luteifusca</name>
    <dbReference type="NCBI Taxonomy" id="709860"/>
    <lineage>
        <taxon>Bacteria</taxon>
        <taxon>Bacillati</taxon>
        <taxon>Actinomycetota</taxon>
        <taxon>Actinomycetes</taxon>
        <taxon>Micromonosporales</taxon>
        <taxon>Micromonosporaceae</taxon>
        <taxon>Micromonospora</taxon>
    </lineage>
</organism>
<reference evidence="1 2" key="1">
    <citation type="submission" date="2021-01" db="EMBL/GenBank/DDBJ databases">
        <title>Sequencing the genomes of 1000 actinobacteria strains.</title>
        <authorList>
            <person name="Klenk H.-P."/>
        </authorList>
    </citation>
    <scope>NUCLEOTIDE SEQUENCE [LARGE SCALE GENOMIC DNA]</scope>
    <source>
        <strain evidence="1 2">DSM 100204</strain>
    </source>
</reference>
<evidence type="ECO:0000313" key="1">
    <source>
        <dbReference type="EMBL" id="MBM7491478.1"/>
    </source>
</evidence>
<proteinExistence type="predicted"/>
<dbReference type="EMBL" id="JAFBBP010000001">
    <property type="protein sequence ID" value="MBM7491478.1"/>
    <property type="molecule type" value="Genomic_DNA"/>
</dbReference>
<accession>A0ABS2LTI1</accession>
<comment type="caution">
    <text evidence="1">The sequence shown here is derived from an EMBL/GenBank/DDBJ whole genome shotgun (WGS) entry which is preliminary data.</text>
</comment>
<dbReference type="Proteomes" id="UP000764837">
    <property type="component" value="Unassembled WGS sequence"/>
</dbReference>
<gene>
    <name evidence="1" type="ORF">JOD64_002700</name>
</gene>
<evidence type="ECO:0000313" key="2">
    <source>
        <dbReference type="Proteomes" id="UP000764837"/>
    </source>
</evidence>
<sequence>MGGGVGTRRCLPRPMELFGQLLSAVIVRVVR</sequence>
<protein>
    <submittedName>
        <fullName evidence="1">Uncharacterized protein</fullName>
    </submittedName>
</protein>
<name>A0ABS2LTI1_9ACTN</name>